<feature type="domain" description="Cupin type-2" evidence="1">
    <location>
        <begin position="36"/>
        <end position="104"/>
    </location>
</feature>
<feature type="domain" description="Cupin type-2" evidence="1">
    <location>
        <begin position="166"/>
        <end position="225"/>
    </location>
</feature>
<dbReference type="PANTHER" id="PTHR43346:SF1">
    <property type="entry name" value="QUERCETIN 2,3-DIOXYGENASE-RELATED"/>
    <property type="match status" value="1"/>
</dbReference>
<dbReference type="Proteomes" id="UP000244904">
    <property type="component" value="Unassembled WGS sequence"/>
</dbReference>
<dbReference type="Gene3D" id="2.60.120.10">
    <property type="entry name" value="Jelly Rolls"/>
    <property type="match status" value="2"/>
</dbReference>
<gene>
    <name evidence="2" type="ORF">PRI8871_00749</name>
</gene>
<evidence type="ECO:0000313" key="2">
    <source>
        <dbReference type="EMBL" id="SPF78156.1"/>
    </source>
</evidence>
<dbReference type="PANTHER" id="PTHR43346">
    <property type="entry name" value="LIGAND BINDING DOMAIN PROTEIN, PUTATIVE (AFU_ORTHOLOGUE AFUA_6G14370)-RELATED"/>
    <property type="match status" value="1"/>
</dbReference>
<dbReference type="OrthoDB" id="9798709at2"/>
<dbReference type="Pfam" id="PF07883">
    <property type="entry name" value="Cupin_2"/>
    <property type="match status" value="2"/>
</dbReference>
<organism evidence="2 3">
    <name type="scientific">Pseudoprimorskyibacter insulae</name>
    <dbReference type="NCBI Taxonomy" id="1695997"/>
    <lineage>
        <taxon>Bacteria</taxon>
        <taxon>Pseudomonadati</taxon>
        <taxon>Pseudomonadota</taxon>
        <taxon>Alphaproteobacteria</taxon>
        <taxon>Rhodobacterales</taxon>
        <taxon>Paracoccaceae</taxon>
        <taxon>Pseudoprimorskyibacter</taxon>
    </lineage>
</organism>
<dbReference type="InterPro" id="IPR052538">
    <property type="entry name" value="Flavonoid_dioxygenase-like"/>
</dbReference>
<keyword evidence="3" id="KW-1185">Reference proteome</keyword>
<accession>A0A2R8APZ0</accession>
<dbReference type="RefSeq" id="WP_108884826.1">
    <property type="nucleotide sequence ID" value="NZ_OMOJ01000001.1"/>
</dbReference>
<evidence type="ECO:0000313" key="3">
    <source>
        <dbReference type="Proteomes" id="UP000244904"/>
    </source>
</evidence>
<name>A0A2R8APZ0_9RHOB</name>
<dbReference type="AlphaFoldDB" id="A0A2R8APZ0"/>
<dbReference type="InterPro" id="IPR013096">
    <property type="entry name" value="Cupin_2"/>
</dbReference>
<sequence>MKVIARNPEAEFPESFKSLWLNGPTGGLESCNCLVSRVPPGHKGPRLHTHPVDQFYFVFQGETTVQIGTTVLKVTAPAMVRFPAGTPHCNWNETDDYEMHFELMVPRPPEGRLIEYWEGDAPEIADAARYVTPLTEDGYQMGRLFASQHIAWRENGSEFARVYAARVPPGSGGPALHFHDFDQLYYVFGGELTVQVGHRKMIAKPGDLVMLPAGLVHTNLNEGDADEYHLAILIPEPEEGQQFDYKVNIQYSDEVPFVNMPEAKS</sequence>
<dbReference type="InterPro" id="IPR011051">
    <property type="entry name" value="RmlC_Cupin_sf"/>
</dbReference>
<reference evidence="3" key="1">
    <citation type="submission" date="2018-03" db="EMBL/GenBank/DDBJ databases">
        <authorList>
            <person name="Rodrigo-Torres L."/>
            <person name="Arahal R. D."/>
            <person name="Lucena T."/>
        </authorList>
    </citation>
    <scope>NUCLEOTIDE SEQUENCE [LARGE SCALE GENOMIC DNA]</scope>
    <source>
        <strain evidence="3">CECT 8871</strain>
    </source>
</reference>
<dbReference type="InterPro" id="IPR014710">
    <property type="entry name" value="RmlC-like_jellyroll"/>
</dbReference>
<protein>
    <recommendedName>
        <fullName evidence="1">Cupin type-2 domain-containing protein</fullName>
    </recommendedName>
</protein>
<dbReference type="SUPFAM" id="SSF51182">
    <property type="entry name" value="RmlC-like cupins"/>
    <property type="match status" value="1"/>
</dbReference>
<proteinExistence type="predicted"/>
<dbReference type="EMBL" id="OMOJ01000001">
    <property type="protein sequence ID" value="SPF78156.1"/>
    <property type="molecule type" value="Genomic_DNA"/>
</dbReference>
<evidence type="ECO:0000259" key="1">
    <source>
        <dbReference type="Pfam" id="PF07883"/>
    </source>
</evidence>